<evidence type="ECO:0000256" key="9">
    <source>
        <dbReference type="SAM" id="SignalP"/>
    </source>
</evidence>
<dbReference type="InterPro" id="IPR051906">
    <property type="entry name" value="TolC-like"/>
</dbReference>
<dbReference type="EMBL" id="JBEXAC010000002">
    <property type="protein sequence ID" value="MET7000221.1"/>
    <property type="molecule type" value="Genomic_DNA"/>
</dbReference>
<comment type="subcellular location">
    <subcellularLocation>
        <location evidence="1">Cell outer membrane</location>
    </subcellularLocation>
</comment>
<feature type="signal peptide" evidence="9">
    <location>
        <begin position="1"/>
        <end position="21"/>
    </location>
</feature>
<keyword evidence="4" id="KW-1134">Transmembrane beta strand</keyword>
<evidence type="ECO:0000256" key="3">
    <source>
        <dbReference type="ARBA" id="ARBA00022448"/>
    </source>
</evidence>
<evidence type="ECO:0000313" key="10">
    <source>
        <dbReference type="EMBL" id="MET7000221.1"/>
    </source>
</evidence>
<dbReference type="Gene3D" id="1.20.1600.10">
    <property type="entry name" value="Outer membrane efflux proteins (OEP)"/>
    <property type="match status" value="1"/>
</dbReference>
<dbReference type="InterPro" id="IPR003423">
    <property type="entry name" value="OMP_efflux"/>
</dbReference>
<evidence type="ECO:0000313" key="11">
    <source>
        <dbReference type="Proteomes" id="UP001549749"/>
    </source>
</evidence>
<feature type="chain" id="PRO_5045886245" evidence="9">
    <location>
        <begin position="22"/>
        <end position="469"/>
    </location>
</feature>
<protein>
    <submittedName>
        <fullName evidence="10">TolC family protein</fullName>
    </submittedName>
</protein>
<accession>A0ABV2TB14</accession>
<organism evidence="10 11">
    <name type="scientific">Chitinophaga defluvii</name>
    <dbReference type="NCBI Taxonomy" id="3163343"/>
    <lineage>
        <taxon>Bacteria</taxon>
        <taxon>Pseudomonadati</taxon>
        <taxon>Bacteroidota</taxon>
        <taxon>Chitinophagia</taxon>
        <taxon>Chitinophagales</taxon>
        <taxon>Chitinophagaceae</taxon>
        <taxon>Chitinophaga</taxon>
    </lineage>
</organism>
<dbReference type="SUPFAM" id="SSF56954">
    <property type="entry name" value="Outer membrane efflux proteins (OEP)"/>
    <property type="match status" value="1"/>
</dbReference>
<evidence type="ECO:0000256" key="1">
    <source>
        <dbReference type="ARBA" id="ARBA00004442"/>
    </source>
</evidence>
<sequence>MKKIILTFLIAGMLATTGVHAQQAMLMEMPATPVTASTPAQQEQSTASVSTDTPIEITAQAVPSDLLEMIQQSFGHYAQLKSLYVQQKIAADKTQLTKTSRMPDINGSAGYNHLYPVSKIALPGSDATFQAFPAENYNIGVSGRQLLLDFGKSGGAVNESIAAQNLLQLQTEEARETLAYQVANVYLNIAFVNQNIGVQDANIQLLEETEKIVSQKLKHGDAIDLDLLNTKVKLESYRNKKIDFENQLKKQVAILQYLTGAAASGVVKADFNWPAAPENITGSADVANSNAAIRTALEQEKVAALALKTAKTQYMPSLFLDAGTGFKNGYLPQLGALKYNYSAGVTLSVPIFHGKKLHIQENIAAQQIAVAKLHTQEVTDNLQKDIAEANADIQTSREKLITSEALLQQAERALQLAQSRYRNGVITFLDLQNAQTSQLEAQLSKVASQYQLSIAGLALLHLTGNQFWK</sequence>
<keyword evidence="8" id="KW-0175">Coiled coil</keyword>
<dbReference type="Pfam" id="PF02321">
    <property type="entry name" value="OEP"/>
    <property type="match status" value="2"/>
</dbReference>
<evidence type="ECO:0000256" key="7">
    <source>
        <dbReference type="ARBA" id="ARBA00023237"/>
    </source>
</evidence>
<dbReference type="RefSeq" id="WP_354662781.1">
    <property type="nucleotide sequence ID" value="NZ_JBEXAC010000002.1"/>
</dbReference>
<evidence type="ECO:0000256" key="4">
    <source>
        <dbReference type="ARBA" id="ARBA00022452"/>
    </source>
</evidence>
<evidence type="ECO:0000256" key="2">
    <source>
        <dbReference type="ARBA" id="ARBA00007613"/>
    </source>
</evidence>
<dbReference type="Proteomes" id="UP001549749">
    <property type="component" value="Unassembled WGS sequence"/>
</dbReference>
<keyword evidence="5" id="KW-0812">Transmembrane</keyword>
<dbReference type="PANTHER" id="PTHR30026">
    <property type="entry name" value="OUTER MEMBRANE PROTEIN TOLC"/>
    <property type="match status" value="1"/>
</dbReference>
<comment type="similarity">
    <text evidence="2">Belongs to the outer membrane factor (OMF) (TC 1.B.17) family.</text>
</comment>
<keyword evidence="7" id="KW-0998">Cell outer membrane</keyword>
<gene>
    <name evidence="10" type="ORF">ABR189_22710</name>
</gene>
<keyword evidence="9" id="KW-0732">Signal</keyword>
<dbReference type="PANTHER" id="PTHR30026:SF20">
    <property type="entry name" value="OUTER MEMBRANE PROTEIN TOLC"/>
    <property type="match status" value="1"/>
</dbReference>
<keyword evidence="3" id="KW-0813">Transport</keyword>
<keyword evidence="11" id="KW-1185">Reference proteome</keyword>
<proteinExistence type="inferred from homology"/>
<evidence type="ECO:0000256" key="5">
    <source>
        <dbReference type="ARBA" id="ARBA00022692"/>
    </source>
</evidence>
<feature type="coiled-coil region" evidence="8">
    <location>
        <begin position="379"/>
        <end position="420"/>
    </location>
</feature>
<name>A0ABV2TB14_9BACT</name>
<evidence type="ECO:0000256" key="8">
    <source>
        <dbReference type="SAM" id="Coils"/>
    </source>
</evidence>
<comment type="caution">
    <text evidence="10">The sequence shown here is derived from an EMBL/GenBank/DDBJ whole genome shotgun (WGS) entry which is preliminary data.</text>
</comment>
<keyword evidence="6" id="KW-0472">Membrane</keyword>
<reference evidence="10 11" key="1">
    <citation type="submission" date="2024-06" db="EMBL/GenBank/DDBJ databases">
        <title>Chitinophaga defluvii sp. nov., isolated from municipal sewage.</title>
        <authorList>
            <person name="Zhang L."/>
        </authorList>
    </citation>
    <scope>NUCLEOTIDE SEQUENCE [LARGE SCALE GENOMIC DNA]</scope>
    <source>
        <strain evidence="10 11">H8</strain>
    </source>
</reference>
<evidence type="ECO:0000256" key="6">
    <source>
        <dbReference type="ARBA" id="ARBA00023136"/>
    </source>
</evidence>